<dbReference type="PANTHER" id="PTHR30472:SF37">
    <property type="entry name" value="FE(3+) DICITRATE TRANSPORT SYSTEM PERMEASE PROTEIN FECD-RELATED"/>
    <property type="match status" value="1"/>
</dbReference>
<feature type="transmembrane region" description="Helical" evidence="8">
    <location>
        <begin position="411"/>
        <end position="429"/>
    </location>
</feature>
<dbReference type="CDD" id="cd06550">
    <property type="entry name" value="TM_ABC_iron-siderophores_like"/>
    <property type="match status" value="1"/>
</dbReference>
<reference evidence="9" key="1">
    <citation type="journal article" date="2014" name="Int. J. Syst. Evol. Microbiol.">
        <title>Complete genome sequence of Corynebacterium casei LMG S-19264T (=DSM 44701T), isolated from a smear-ripened cheese.</title>
        <authorList>
            <consortium name="US DOE Joint Genome Institute (JGI-PGF)"/>
            <person name="Walter F."/>
            <person name="Albersmeier A."/>
            <person name="Kalinowski J."/>
            <person name="Ruckert C."/>
        </authorList>
    </citation>
    <scope>NUCLEOTIDE SEQUENCE</scope>
    <source>
        <strain evidence="9">KCTC 42249</strain>
    </source>
</reference>
<evidence type="ECO:0000256" key="2">
    <source>
        <dbReference type="ARBA" id="ARBA00007935"/>
    </source>
</evidence>
<keyword evidence="6 8" id="KW-1133">Transmembrane helix</keyword>
<comment type="caution">
    <text evidence="9">The sequence shown here is derived from an EMBL/GenBank/DDBJ whole genome shotgun (WGS) entry which is preliminary data.</text>
</comment>
<protein>
    <recommendedName>
        <fullName evidence="11">Fe(3+)-hydroxamate ABC transporter permease FhuB</fullName>
    </recommendedName>
</protein>
<dbReference type="EMBL" id="BMZQ01000006">
    <property type="protein sequence ID" value="GHD23746.1"/>
    <property type="molecule type" value="Genomic_DNA"/>
</dbReference>
<feature type="transmembrane region" description="Helical" evidence="8">
    <location>
        <begin position="248"/>
        <end position="269"/>
    </location>
</feature>
<dbReference type="InterPro" id="IPR000522">
    <property type="entry name" value="ABC_transptr_permease_BtuC"/>
</dbReference>
<keyword evidence="3" id="KW-0813">Transport</keyword>
<feature type="transmembrane region" description="Helical" evidence="8">
    <location>
        <begin position="104"/>
        <end position="123"/>
    </location>
</feature>
<dbReference type="SUPFAM" id="SSF81345">
    <property type="entry name" value="ABC transporter involved in vitamin B12 uptake, BtuC"/>
    <property type="match status" value="2"/>
</dbReference>
<evidence type="ECO:0000256" key="7">
    <source>
        <dbReference type="ARBA" id="ARBA00023136"/>
    </source>
</evidence>
<dbReference type="GO" id="GO:0022857">
    <property type="term" value="F:transmembrane transporter activity"/>
    <property type="evidence" value="ECO:0007669"/>
    <property type="project" value="InterPro"/>
</dbReference>
<dbReference type="GO" id="GO:0033214">
    <property type="term" value="P:siderophore-iron import into cell"/>
    <property type="evidence" value="ECO:0007669"/>
    <property type="project" value="TreeGrafter"/>
</dbReference>
<feature type="transmembrane region" description="Helical" evidence="8">
    <location>
        <begin position="281"/>
        <end position="300"/>
    </location>
</feature>
<keyword evidence="5 8" id="KW-0812">Transmembrane</keyword>
<sequence length="458" mass="48087">MILALVFARQLEILGMGDEQARSLGVSTGTARLMLVGLAIFVSAAVVSSVGVLGFVGLAAPSVARMVGVRRIRPRLLASALAGAFLLFLTDQFVQIAGASFHEIPTGVATAVLGSPLLLWLVARRTLRAGVPRQFSEQRLRTMTVGSRAPLGWIAGSLLILLMISLLLGQSGSGWNLAIGTDAQSLLEWRFPRIASAFAAGAMLAVAGVLMQRLTGNVMASPEVLGISSGASLGVIVALFLFDANEGILWRFGPAMAGATLVLTILLSLGRRTEYTPQRMILTGIALGTLLGAASSLAIASGDPRTQTLLGWMAGSTYYVTMEEAKAALLIAGLLIPTTLFLERWLTIAPLGDVVARELGVSLQRSRLIIILLAASLTSASTLLVGPLSFVGLMAPHISRLMGLRKPAQQILGAAVVGAAIFTLADFVGRNVLFPYQVPAGMLATFIGGPYLMWLMSK</sequence>
<evidence type="ECO:0000256" key="3">
    <source>
        <dbReference type="ARBA" id="ARBA00022448"/>
    </source>
</evidence>
<dbReference type="GO" id="GO:0005886">
    <property type="term" value="C:plasma membrane"/>
    <property type="evidence" value="ECO:0007669"/>
    <property type="project" value="UniProtKB-SubCell"/>
</dbReference>
<evidence type="ECO:0000256" key="1">
    <source>
        <dbReference type="ARBA" id="ARBA00004651"/>
    </source>
</evidence>
<dbReference type="InterPro" id="IPR037294">
    <property type="entry name" value="ABC_BtuC-like"/>
</dbReference>
<dbReference type="Proteomes" id="UP000630142">
    <property type="component" value="Unassembled WGS sequence"/>
</dbReference>
<dbReference type="Gene3D" id="1.10.3470.10">
    <property type="entry name" value="ABC transporter involved in vitamin B12 uptake, BtuC"/>
    <property type="match status" value="2"/>
</dbReference>
<evidence type="ECO:0000313" key="9">
    <source>
        <dbReference type="EMBL" id="GHD23746.1"/>
    </source>
</evidence>
<feature type="transmembrane region" description="Helical" evidence="8">
    <location>
        <begin position="223"/>
        <end position="242"/>
    </location>
</feature>
<feature type="transmembrane region" description="Helical" evidence="8">
    <location>
        <begin position="33"/>
        <end position="64"/>
    </location>
</feature>
<proteinExistence type="inferred from homology"/>
<name>A0A8J3GMC8_9HYPH</name>
<evidence type="ECO:0000256" key="8">
    <source>
        <dbReference type="SAM" id="Phobius"/>
    </source>
</evidence>
<accession>A0A8J3GMC8</accession>
<feature type="transmembrane region" description="Helical" evidence="8">
    <location>
        <begin position="436"/>
        <end position="456"/>
    </location>
</feature>
<keyword evidence="4" id="KW-1003">Cell membrane</keyword>
<dbReference type="PANTHER" id="PTHR30472">
    <property type="entry name" value="FERRIC ENTEROBACTIN TRANSPORT SYSTEM PERMEASE PROTEIN"/>
    <property type="match status" value="1"/>
</dbReference>
<dbReference type="Pfam" id="PF01032">
    <property type="entry name" value="FecCD"/>
    <property type="match status" value="2"/>
</dbReference>
<evidence type="ECO:0008006" key="11">
    <source>
        <dbReference type="Google" id="ProtNLM"/>
    </source>
</evidence>
<evidence type="ECO:0000313" key="10">
    <source>
        <dbReference type="Proteomes" id="UP000630142"/>
    </source>
</evidence>
<comment type="subcellular location">
    <subcellularLocation>
        <location evidence="1">Cell membrane</location>
        <topology evidence="1">Multi-pass membrane protein</topology>
    </subcellularLocation>
</comment>
<reference evidence="9" key="2">
    <citation type="submission" date="2020-09" db="EMBL/GenBank/DDBJ databases">
        <authorList>
            <person name="Sun Q."/>
            <person name="Kim S."/>
        </authorList>
    </citation>
    <scope>NUCLEOTIDE SEQUENCE</scope>
    <source>
        <strain evidence="9">KCTC 42249</strain>
    </source>
</reference>
<organism evidence="9 10">
    <name type="scientific">Tianweitania populi</name>
    <dbReference type="NCBI Taxonomy" id="1607949"/>
    <lineage>
        <taxon>Bacteria</taxon>
        <taxon>Pseudomonadati</taxon>
        <taxon>Pseudomonadota</taxon>
        <taxon>Alphaproteobacteria</taxon>
        <taxon>Hyphomicrobiales</taxon>
        <taxon>Phyllobacteriaceae</taxon>
        <taxon>Tianweitania</taxon>
    </lineage>
</organism>
<evidence type="ECO:0000256" key="6">
    <source>
        <dbReference type="ARBA" id="ARBA00022989"/>
    </source>
</evidence>
<evidence type="ECO:0000256" key="5">
    <source>
        <dbReference type="ARBA" id="ARBA00022692"/>
    </source>
</evidence>
<feature type="transmembrane region" description="Helical" evidence="8">
    <location>
        <begin position="76"/>
        <end position="98"/>
    </location>
</feature>
<dbReference type="AlphaFoldDB" id="A0A8J3GMC8"/>
<feature type="transmembrane region" description="Helical" evidence="8">
    <location>
        <begin position="368"/>
        <end position="391"/>
    </location>
</feature>
<evidence type="ECO:0000256" key="4">
    <source>
        <dbReference type="ARBA" id="ARBA00022475"/>
    </source>
</evidence>
<feature type="transmembrane region" description="Helical" evidence="8">
    <location>
        <begin position="191"/>
        <end position="211"/>
    </location>
</feature>
<gene>
    <name evidence="9" type="ORF">GCM10016234_39230</name>
</gene>
<feature type="transmembrane region" description="Helical" evidence="8">
    <location>
        <begin position="151"/>
        <end position="171"/>
    </location>
</feature>
<comment type="similarity">
    <text evidence="2">Belongs to the binding-protein-dependent transport system permease family. FecCD subfamily.</text>
</comment>
<keyword evidence="10" id="KW-1185">Reference proteome</keyword>
<keyword evidence="7 8" id="KW-0472">Membrane</keyword>